<evidence type="ECO:0000313" key="3">
    <source>
        <dbReference type="Proteomes" id="UP000234331"/>
    </source>
</evidence>
<gene>
    <name evidence="2" type="ORF">FRACA_1530013</name>
</gene>
<accession>A0A2I2KM58</accession>
<dbReference type="EMBL" id="FZMO01000061">
    <property type="protein sequence ID" value="SNQ46751.1"/>
    <property type="molecule type" value="Genomic_DNA"/>
</dbReference>
<organism evidence="2 3">
    <name type="scientific">Frankia canadensis</name>
    <dbReference type="NCBI Taxonomy" id="1836972"/>
    <lineage>
        <taxon>Bacteria</taxon>
        <taxon>Bacillati</taxon>
        <taxon>Actinomycetota</taxon>
        <taxon>Actinomycetes</taxon>
        <taxon>Frankiales</taxon>
        <taxon>Frankiaceae</taxon>
        <taxon>Frankia</taxon>
    </lineage>
</organism>
<feature type="compositionally biased region" description="Basic and acidic residues" evidence="1">
    <location>
        <begin position="45"/>
        <end position="69"/>
    </location>
</feature>
<feature type="region of interest" description="Disordered" evidence="1">
    <location>
        <begin position="44"/>
        <end position="75"/>
    </location>
</feature>
<name>A0A2I2KM58_9ACTN</name>
<evidence type="ECO:0000313" key="2">
    <source>
        <dbReference type="EMBL" id="SNQ46751.1"/>
    </source>
</evidence>
<protein>
    <submittedName>
        <fullName evidence="2">Uncharacterized protein</fullName>
    </submittedName>
</protein>
<dbReference type="AlphaFoldDB" id="A0A2I2KM58"/>
<dbReference type="Proteomes" id="UP000234331">
    <property type="component" value="Unassembled WGS sequence"/>
</dbReference>
<sequence>MSRCREIVVCQATGGKCVRGTAARVADSRLPVRFATEYAAPAVVKRSEHCRDPPRDSTNEDHNPRRDVGRGSAMV</sequence>
<evidence type="ECO:0000256" key="1">
    <source>
        <dbReference type="SAM" id="MobiDB-lite"/>
    </source>
</evidence>
<proteinExistence type="predicted"/>
<reference evidence="2 3" key="1">
    <citation type="submission" date="2017-06" db="EMBL/GenBank/DDBJ databases">
        <authorList>
            <person name="Kim H.J."/>
            <person name="Triplett B.A."/>
        </authorList>
    </citation>
    <scope>NUCLEOTIDE SEQUENCE [LARGE SCALE GENOMIC DNA]</scope>
    <source>
        <strain evidence="2">FRACA_ARgP5</strain>
    </source>
</reference>
<keyword evidence="3" id="KW-1185">Reference proteome</keyword>